<protein>
    <submittedName>
        <fullName evidence="1">Uncharacterized protein</fullName>
    </submittedName>
</protein>
<evidence type="ECO:0000313" key="1">
    <source>
        <dbReference type="EMBL" id="KAH6948744.1"/>
    </source>
</evidence>
<gene>
    <name evidence="1" type="ORF">HPB50_026102</name>
</gene>
<proteinExistence type="predicted"/>
<dbReference type="EMBL" id="CM023481">
    <property type="protein sequence ID" value="KAH6948744.1"/>
    <property type="molecule type" value="Genomic_DNA"/>
</dbReference>
<accession>A0ACB7TUR4</accession>
<dbReference type="Proteomes" id="UP000821845">
    <property type="component" value="Chromosome 1"/>
</dbReference>
<organism evidence="1 2">
    <name type="scientific">Hyalomma asiaticum</name>
    <name type="common">Tick</name>
    <dbReference type="NCBI Taxonomy" id="266040"/>
    <lineage>
        <taxon>Eukaryota</taxon>
        <taxon>Metazoa</taxon>
        <taxon>Ecdysozoa</taxon>
        <taxon>Arthropoda</taxon>
        <taxon>Chelicerata</taxon>
        <taxon>Arachnida</taxon>
        <taxon>Acari</taxon>
        <taxon>Parasitiformes</taxon>
        <taxon>Ixodida</taxon>
        <taxon>Ixodoidea</taxon>
        <taxon>Ixodidae</taxon>
        <taxon>Hyalomminae</taxon>
        <taxon>Hyalomma</taxon>
    </lineage>
</organism>
<name>A0ACB7TUR4_HYAAI</name>
<comment type="caution">
    <text evidence="1">The sequence shown here is derived from an EMBL/GenBank/DDBJ whole genome shotgun (WGS) entry which is preliminary data.</text>
</comment>
<sequence length="370" mass="38786">MLLDMIPATASTVVLHVSTNDLASCSGRVAFKRYRKLLDHIATRPDINRVYASLILPTTANSRSNRSKAFFRRCNQESCIFNHLLRAFCRQSKLVHFVDHGFEWLPPARVLAADGLHPSYDDTALIACQIKRLCFNISPDMTASSWRECPSNQPPLANSNTSRDQAPPRRSSAVLTPSHTVPSETLPAANDQASGTPDAAPHVPGAPERPSGTNASDALAGNAAPADAPPASAPPPGSRAREARPPGSTVRGASSSAAAPPKLTIPVTSAPSGPASGLHASACYASGNRSSGIEDSGSRGSTSQPSGSRDCSSGESSPHSSAIHGSNAPISRTRVSSIDAPSGSAAPASTEMHRYNLRKKYSETVRKPSN</sequence>
<keyword evidence="2" id="KW-1185">Reference proteome</keyword>
<reference evidence="1" key="1">
    <citation type="submission" date="2020-05" db="EMBL/GenBank/DDBJ databases">
        <title>Large-scale comparative analyses of tick genomes elucidate their genetic diversity and vector capacities.</title>
        <authorList>
            <person name="Jia N."/>
            <person name="Wang J."/>
            <person name="Shi W."/>
            <person name="Du L."/>
            <person name="Sun Y."/>
            <person name="Zhan W."/>
            <person name="Jiang J."/>
            <person name="Wang Q."/>
            <person name="Zhang B."/>
            <person name="Ji P."/>
            <person name="Sakyi L.B."/>
            <person name="Cui X."/>
            <person name="Yuan T."/>
            <person name="Jiang B."/>
            <person name="Yang W."/>
            <person name="Lam T.T.-Y."/>
            <person name="Chang Q."/>
            <person name="Ding S."/>
            <person name="Wang X."/>
            <person name="Zhu J."/>
            <person name="Ruan X."/>
            <person name="Zhao L."/>
            <person name="Wei J."/>
            <person name="Que T."/>
            <person name="Du C."/>
            <person name="Cheng J."/>
            <person name="Dai P."/>
            <person name="Han X."/>
            <person name="Huang E."/>
            <person name="Gao Y."/>
            <person name="Liu J."/>
            <person name="Shao H."/>
            <person name="Ye R."/>
            <person name="Li L."/>
            <person name="Wei W."/>
            <person name="Wang X."/>
            <person name="Wang C."/>
            <person name="Yang T."/>
            <person name="Huo Q."/>
            <person name="Li W."/>
            <person name="Guo W."/>
            <person name="Chen H."/>
            <person name="Zhou L."/>
            <person name="Ni X."/>
            <person name="Tian J."/>
            <person name="Zhou Y."/>
            <person name="Sheng Y."/>
            <person name="Liu T."/>
            <person name="Pan Y."/>
            <person name="Xia L."/>
            <person name="Li J."/>
            <person name="Zhao F."/>
            <person name="Cao W."/>
        </authorList>
    </citation>
    <scope>NUCLEOTIDE SEQUENCE</scope>
    <source>
        <strain evidence="1">Hyas-2018</strain>
    </source>
</reference>
<evidence type="ECO:0000313" key="2">
    <source>
        <dbReference type="Proteomes" id="UP000821845"/>
    </source>
</evidence>